<evidence type="ECO:0000313" key="3">
    <source>
        <dbReference type="EMBL" id="KIV97604.1"/>
    </source>
</evidence>
<dbReference type="GeneID" id="27319178"/>
<accession>A0A0D1ZUJ6</accession>
<reference evidence="3 4" key="1">
    <citation type="submission" date="2015-01" db="EMBL/GenBank/DDBJ databases">
        <title>The Genome Sequence of Exophiala mesophila CBS40295.</title>
        <authorList>
            <consortium name="The Broad Institute Genomics Platform"/>
            <person name="Cuomo C."/>
            <person name="de Hoog S."/>
            <person name="Gorbushina A."/>
            <person name="Stielow B."/>
            <person name="Teixiera M."/>
            <person name="Abouelleil A."/>
            <person name="Chapman S.B."/>
            <person name="Priest M."/>
            <person name="Young S.K."/>
            <person name="Wortman J."/>
            <person name="Nusbaum C."/>
            <person name="Birren B."/>
        </authorList>
    </citation>
    <scope>NUCLEOTIDE SEQUENCE [LARGE SCALE GENOMIC DNA]</scope>
    <source>
        <strain evidence="3 4">CBS 40295</strain>
    </source>
</reference>
<evidence type="ECO:0000259" key="1">
    <source>
        <dbReference type="Pfam" id="PF01575"/>
    </source>
</evidence>
<proteinExistence type="predicted"/>
<dbReference type="InterPro" id="IPR054357">
    <property type="entry name" value="MFE-2_N"/>
</dbReference>
<evidence type="ECO:0000313" key="4">
    <source>
        <dbReference type="Proteomes" id="UP000054302"/>
    </source>
</evidence>
<dbReference type="PANTHER" id="PTHR13078:SF57">
    <property type="entry name" value="DEHYDRATASE, PUTATIVE (AFU_ORTHOLOGUE AFUA_5G00640)-RELATED"/>
    <property type="match status" value="1"/>
</dbReference>
<dbReference type="InterPro" id="IPR029069">
    <property type="entry name" value="HotDog_dom_sf"/>
</dbReference>
<keyword evidence="4" id="KW-1185">Reference proteome</keyword>
<dbReference type="GO" id="GO:0003857">
    <property type="term" value="F:(3S)-3-hydroxyacyl-CoA dehydrogenase (NAD+) activity"/>
    <property type="evidence" value="ECO:0007669"/>
    <property type="project" value="TreeGrafter"/>
</dbReference>
<dbReference type="Pfam" id="PF01575">
    <property type="entry name" value="MaoC_dehydratas"/>
    <property type="match status" value="1"/>
</dbReference>
<evidence type="ECO:0000259" key="2">
    <source>
        <dbReference type="Pfam" id="PF22622"/>
    </source>
</evidence>
<dbReference type="GO" id="GO:0006635">
    <property type="term" value="P:fatty acid beta-oxidation"/>
    <property type="evidence" value="ECO:0007669"/>
    <property type="project" value="TreeGrafter"/>
</dbReference>
<dbReference type="EMBL" id="KN847520">
    <property type="protein sequence ID" value="KIV97604.1"/>
    <property type="molecule type" value="Genomic_DNA"/>
</dbReference>
<dbReference type="HOGENOM" id="CLU_040078_3_0_1"/>
<dbReference type="SUPFAM" id="SSF54637">
    <property type="entry name" value="Thioesterase/thiol ester dehydrase-isomerase"/>
    <property type="match status" value="2"/>
</dbReference>
<gene>
    <name evidence="3" type="ORF">PV10_01333</name>
</gene>
<dbReference type="InterPro" id="IPR002539">
    <property type="entry name" value="MaoC-like_dom"/>
</dbReference>
<dbReference type="Proteomes" id="UP000054302">
    <property type="component" value="Unassembled WGS sequence"/>
</dbReference>
<dbReference type="STRING" id="212818.A0A0D1ZUJ6"/>
<sequence>MNCILPLAAQHINIDQMPCEADRLRFTPNTMFEYQYPIRAASYYTRDALLFANSIGVTSDELHFLYELDSNFQVFPTYPTVLAYKGDVRDVLDGRSQQDLPPIPGAPKLDGSRGVDGQKLFRVFKQLPSNSEGKLELRKKVTGLYDKGKAGTVLETTTDLVDKHTGQVYTSEVGSVFFVGQGGWGGEKGPKPRIYAPPKGEKPHKTHTIQTSKEAALLYRLNGDYNPLHAEPGPGAKMGFGGAILHGLCTWNMVCHGVLQSYGGSQAANLKEFQARFSSPVKPGDVLITDMWSSGHQEDGFNEIIFTTRTGTGTTVLSNGRALIKLDDTSAKPKL</sequence>
<dbReference type="PANTHER" id="PTHR13078">
    <property type="entry name" value="PEROXISOMAL MULTIFUNCTIONAL ENZYME TYPE 2-RELATED"/>
    <property type="match status" value="1"/>
</dbReference>
<dbReference type="Pfam" id="PF22622">
    <property type="entry name" value="MFE-2_hydrat-2_N"/>
    <property type="match status" value="1"/>
</dbReference>
<feature type="domain" description="Peroxisomal multifunctional enzyme type 2-like N-terminal" evidence="2">
    <location>
        <begin position="42"/>
        <end position="180"/>
    </location>
</feature>
<protein>
    <submittedName>
        <fullName evidence="3">Uncharacterized protein</fullName>
    </submittedName>
</protein>
<dbReference type="Gene3D" id="3.10.129.10">
    <property type="entry name" value="Hotdog Thioesterase"/>
    <property type="match status" value="1"/>
</dbReference>
<organism evidence="3 4">
    <name type="scientific">Exophiala mesophila</name>
    <name type="common">Black yeast-like fungus</name>
    <dbReference type="NCBI Taxonomy" id="212818"/>
    <lineage>
        <taxon>Eukaryota</taxon>
        <taxon>Fungi</taxon>
        <taxon>Dikarya</taxon>
        <taxon>Ascomycota</taxon>
        <taxon>Pezizomycotina</taxon>
        <taxon>Eurotiomycetes</taxon>
        <taxon>Chaetothyriomycetidae</taxon>
        <taxon>Chaetothyriales</taxon>
        <taxon>Herpotrichiellaceae</taxon>
        <taxon>Exophiala</taxon>
    </lineage>
</organism>
<dbReference type="AlphaFoldDB" id="A0A0D1ZUJ6"/>
<feature type="domain" description="MaoC-like" evidence="1">
    <location>
        <begin position="199"/>
        <end position="310"/>
    </location>
</feature>
<dbReference type="VEuPathDB" id="FungiDB:PV10_01333"/>
<dbReference type="OrthoDB" id="60204at2759"/>
<dbReference type="OMA" id="WDVNSFV"/>
<dbReference type="RefSeq" id="XP_016229178.1">
    <property type="nucleotide sequence ID" value="XM_016365529.1"/>
</dbReference>
<dbReference type="GO" id="GO:0004300">
    <property type="term" value="F:enoyl-CoA hydratase activity"/>
    <property type="evidence" value="ECO:0007669"/>
    <property type="project" value="TreeGrafter"/>
</dbReference>
<name>A0A0D1ZUJ6_EXOME</name>
<dbReference type="GO" id="GO:0005777">
    <property type="term" value="C:peroxisome"/>
    <property type="evidence" value="ECO:0007669"/>
    <property type="project" value="TreeGrafter"/>
</dbReference>
<dbReference type="GO" id="GO:0044594">
    <property type="term" value="F:17-beta-hydroxysteroid dehydrogenase (NAD+) activity"/>
    <property type="evidence" value="ECO:0007669"/>
    <property type="project" value="TreeGrafter"/>
</dbReference>